<keyword evidence="1" id="KW-0732">Signal</keyword>
<dbReference type="SUPFAM" id="SSF50814">
    <property type="entry name" value="Lipocalins"/>
    <property type="match status" value="1"/>
</dbReference>
<sequence length="184" mass="20874">MKVLVLSLTFVAALAMDPERPFWANEDKYGHEQDAWTSLQGDLTSIYYLVKTTSLSDPVWGDNFTCVSVKATSKNDVEKSVQTVIKFKKQEDQALHVTEEKIYAVSHYGYQKPNAIKYVTKVGELTDVLAYSNGASCDVYYVPPSQDYELWATNIDDIAQECTEKFKAYSTKKEARDVYTTDCE</sequence>
<proteinExistence type="predicted"/>
<name>A0A224YKM2_9ACAR</name>
<dbReference type="AlphaFoldDB" id="A0A224YKM2"/>
<dbReference type="InterPro" id="IPR012674">
    <property type="entry name" value="Calycin"/>
</dbReference>
<dbReference type="Gene3D" id="2.40.128.20">
    <property type="match status" value="1"/>
</dbReference>
<organism evidence="2">
    <name type="scientific">Rhipicephalus zambeziensis</name>
    <dbReference type="NCBI Taxonomy" id="60191"/>
    <lineage>
        <taxon>Eukaryota</taxon>
        <taxon>Metazoa</taxon>
        <taxon>Ecdysozoa</taxon>
        <taxon>Arthropoda</taxon>
        <taxon>Chelicerata</taxon>
        <taxon>Arachnida</taxon>
        <taxon>Acari</taxon>
        <taxon>Parasitiformes</taxon>
        <taxon>Ixodida</taxon>
        <taxon>Ixodoidea</taxon>
        <taxon>Ixodidae</taxon>
        <taxon>Rhipicephalinae</taxon>
        <taxon>Rhipicephalus</taxon>
        <taxon>Rhipicephalus</taxon>
    </lineage>
</organism>
<evidence type="ECO:0000256" key="1">
    <source>
        <dbReference type="SAM" id="SignalP"/>
    </source>
</evidence>
<feature type="signal peptide" evidence="1">
    <location>
        <begin position="1"/>
        <end position="15"/>
    </location>
</feature>
<feature type="chain" id="PRO_5013030782" evidence="1">
    <location>
        <begin position="16"/>
        <end position="184"/>
    </location>
</feature>
<dbReference type="Pfam" id="PF02098">
    <property type="entry name" value="His_binding"/>
    <property type="match status" value="1"/>
</dbReference>
<dbReference type="InterPro" id="IPR002970">
    <property type="entry name" value="Tick_his-bd"/>
</dbReference>
<dbReference type="PRINTS" id="PR01220">
    <property type="entry name" value="HISBINDING"/>
</dbReference>
<dbReference type="GO" id="GO:0043176">
    <property type="term" value="F:amine binding"/>
    <property type="evidence" value="ECO:0007669"/>
    <property type="project" value="InterPro"/>
</dbReference>
<accession>A0A224YKM2</accession>
<dbReference type="EMBL" id="GFPF01003935">
    <property type="protein sequence ID" value="MAA15081.1"/>
    <property type="molecule type" value="Transcribed_RNA"/>
</dbReference>
<dbReference type="GO" id="GO:0030682">
    <property type="term" value="P:symbiont-mediated perturbation of host defenses"/>
    <property type="evidence" value="ECO:0007669"/>
    <property type="project" value="InterPro"/>
</dbReference>
<reference evidence="2" key="1">
    <citation type="journal article" date="2017" name="Parasit. Vectors">
        <title>Sialotranscriptomics of Rhipicephalus zambeziensis reveals intricate expression profiles of secretory proteins and suggests tight temporal transcriptional regulation during blood-feeding.</title>
        <authorList>
            <person name="de Castro M.H."/>
            <person name="de Klerk D."/>
            <person name="Pienaar R."/>
            <person name="Rees D.J.G."/>
            <person name="Mans B.J."/>
        </authorList>
    </citation>
    <scope>NUCLEOTIDE SEQUENCE</scope>
    <source>
        <tissue evidence="2">Salivary glands</tissue>
    </source>
</reference>
<protein>
    <submittedName>
        <fullName evidence="2">Lipocalin</fullName>
    </submittedName>
</protein>
<evidence type="ECO:0000313" key="2">
    <source>
        <dbReference type="EMBL" id="MAA15081.1"/>
    </source>
</evidence>